<dbReference type="STRING" id="202789.GCA_001457435_01030"/>
<feature type="binding site" evidence="4">
    <location>
        <position position="69"/>
    </location>
    <ligand>
        <name>substrate</name>
    </ligand>
</feature>
<evidence type="ECO:0000313" key="6">
    <source>
        <dbReference type="EMBL" id="EKU95325.1"/>
    </source>
</evidence>
<comment type="similarity">
    <text evidence="1 5">Belongs to the 5-formyltetrahydrofolate cyclo-ligase family.</text>
</comment>
<dbReference type="GO" id="GO:0005524">
    <property type="term" value="F:ATP binding"/>
    <property type="evidence" value="ECO:0007669"/>
    <property type="project" value="UniProtKB-KW"/>
</dbReference>
<keyword evidence="6" id="KW-0436">Ligase</keyword>
<dbReference type="eggNOG" id="COG0212">
    <property type="taxonomic scope" value="Bacteria"/>
</dbReference>
<reference evidence="6 7" key="1">
    <citation type="submission" date="2012-09" db="EMBL/GenBank/DDBJ databases">
        <title>The Genome Sequence of Actinobaculum massiliae ACS-171-V-COL2.</title>
        <authorList>
            <consortium name="The Broad Institute Genome Sequencing Platform"/>
            <person name="Earl A."/>
            <person name="Ward D."/>
            <person name="Feldgarden M."/>
            <person name="Gevers D."/>
            <person name="Saerens B."/>
            <person name="Vaneechoutte M."/>
            <person name="Walker B."/>
            <person name="Young S.K."/>
            <person name="Zeng Q."/>
            <person name="Gargeya S."/>
            <person name="Fitzgerald M."/>
            <person name="Haas B."/>
            <person name="Abouelleil A."/>
            <person name="Alvarado L."/>
            <person name="Arachchi H.M."/>
            <person name="Berlin A."/>
            <person name="Chapman S.B."/>
            <person name="Goldberg J."/>
            <person name="Griggs A."/>
            <person name="Gujja S."/>
            <person name="Hansen M."/>
            <person name="Howarth C."/>
            <person name="Imamovic A."/>
            <person name="Larimer J."/>
            <person name="McCowen C."/>
            <person name="Montmayeur A."/>
            <person name="Murphy C."/>
            <person name="Neiman D."/>
            <person name="Pearson M."/>
            <person name="Priest M."/>
            <person name="Roberts A."/>
            <person name="Saif S."/>
            <person name="Shea T."/>
            <person name="Sisk P."/>
            <person name="Sykes S."/>
            <person name="Wortman J."/>
            <person name="Nusbaum C."/>
            <person name="Birren B."/>
        </authorList>
    </citation>
    <scope>NUCLEOTIDE SEQUENCE [LARGE SCALE GENOMIC DNA]</scope>
    <source>
        <strain evidence="7">ACS-171-V-Col2</strain>
    </source>
</reference>
<feature type="binding site" evidence="4">
    <location>
        <position position="64"/>
    </location>
    <ligand>
        <name>substrate</name>
    </ligand>
</feature>
<keyword evidence="5" id="KW-0460">Magnesium</keyword>
<comment type="catalytic activity">
    <reaction evidence="5">
        <text>(6S)-5-formyl-5,6,7,8-tetrahydrofolate + ATP = (6R)-5,10-methenyltetrahydrofolate + ADP + phosphate</text>
        <dbReference type="Rhea" id="RHEA:10488"/>
        <dbReference type="ChEBI" id="CHEBI:30616"/>
        <dbReference type="ChEBI" id="CHEBI:43474"/>
        <dbReference type="ChEBI" id="CHEBI:57455"/>
        <dbReference type="ChEBI" id="CHEBI:57457"/>
        <dbReference type="ChEBI" id="CHEBI:456216"/>
        <dbReference type="EC" id="6.3.3.2"/>
    </reaction>
</comment>
<dbReference type="EMBL" id="AGWL01000005">
    <property type="protein sequence ID" value="EKU95325.1"/>
    <property type="molecule type" value="Genomic_DNA"/>
</dbReference>
<dbReference type="AlphaFoldDB" id="K9F1J0"/>
<dbReference type="InterPro" id="IPR037171">
    <property type="entry name" value="NagB/RpiA_transferase-like"/>
</dbReference>
<evidence type="ECO:0000256" key="5">
    <source>
        <dbReference type="RuleBase" id="RU361279"/>
    </source>
</evidence>
<feature type="binding site" evidence="4">
    <location>
        <begin position="148"/>
        <end position="156"/>
    </location>
    <ligand>
        <name>ATP</name>
        <dbReference type="ChEBI" id="CHEBI:30616"/>
    </ligand>
</feature>
<dbReference type="InterPro" id="IPR024185">
    <property type="entry name" value="FTHF_cligase-like_sf"/>
</dbReference>
<dbReference type="Gene3D" id="3.40.50.10420">
    <property type="entry name" value="NagB/RpiA/CoA transferase-like"/>
    <property type="match status" value="1"/>
</dbReference>
<keyword evidence="7" id="KW-1185">Reference proteome</keyword>
<evidence type="ECO:0000256" key="4">
    <source>
        <dbReference type="PIRSR" id="PIRSR006806-1"/>
    </source>
</evidence>
<dbReference type="PATRIC" id="fig|883066.3.peg.1139"/>
<keyword evidence="5" id="KW-0479">Metal-binding</keyword>
<comment type="caution">
    <text evidence="6">The sequence shown here is derived from an EMBL/GenBank/DDBJ whole genome shotgun (WGS) entry which is preliminary data.</text>
</comment>
<feature type="binding site" evidence="4">
    <location>
        <begin position="20"/>
        <end position="24"/>
    </location>
    <ligand>
        <name>ATP</name>
        <dbReference type="ChEBI" id="CHEBI:30616"/>
    </ligand>
</feature>
<accession>K9F1J0</accession>
<dbReference type="GO" id="GO:0035999">
    <property type="term" value="P:tetrahydrofolate interconversion"/>
    <property type="evidence" value="ECO:0007669"/>
    <property type="project" value="TreeGrafter"/>
</dbReference>
<dbReference type="NCBIfam" id="TIGR02727">
    <property type="entry name" value="MTHFS_bact"/>
    <property type="match status" value="1"/>
</dbReference>
<evidence type="ECO:0000313" key="7">
    <source>
        <dbReference type="Proteomes" id="UP000009888"/>
    </source>
</evidence>
<dbReference type="GO" id="GO:0009396">
    <property type="term" value="P:folic acid-containing compound biosynthetic process"/>
    <property type="evidence" value="ECO:0007669"/>
    <property type="project" value="TreeGrafter"/>
</dbReference>
<dbReference type="GO" id="GO:0046872">
    <property type="term" value="F:metal ion binding"/>
    <property type="evidence" value="ECO:0007669"/>
    <property type="project" value="UniProtKB-KW"/>
</dbReference>
<comment type="cofactor">
    <cofactor evidence="5">
        <name>Mg(2+)</name>
        <dbReference type="ChEBI" id="CHEBI:18420"/>
    </cofactor>
</comment>
<dbReference type="HOGENOM" id="CLU_066245_1_0_11"/>
<dbReference type="PANTHER" id="PTHR23407">
    <property type="entry name" value="ATPASE INHIBITOR/5-FORMYLTETRAHYDROFOLATE CYCLO-LIGASE"/>
    <property type="match status" value="1"/>
</dbReference>
<protein>
    <recommendedName>
        <fullName evidence="5">5-formyltetrahydrofolate cyclo-ligase</fullName>
        <ecNumber evidence="5">6.3.3.2</ecNumber>
    </recommendedName>
</protein>
<dbReference type="RefSeq" id="WP_007001292.1">
    <property type="nucleotide sequence ID" value="NZ_JH992955.1"/>
</dbReference>
<evidence type="ECO:0000256" key="3">
    <source>
        <dbReference type="ARBA" id="ARBA00022840"/>
    </source>
</evidence>
<evidence type="ECO:0000256" key="1">
    <source>
        <dbReference type="ARBA" id="ARBA00010638"/>
    </source>
</evidence>
<dbReference type="PANTHER" id="PTHR23407:SF1">
    <property type="entry name" value="5-FORMYLTETRAHYDROFOLATE CYCLO-LIGASE"/>
    <property type="match status" value="1"/>
</dbReference>
<dbReference type="InterPro" id="IPR002698">
    <property type="entry name" value="FTHF_cligase"/>
</dbReference>
<evidence type="ECO:0000256" key="2">
    <source>
        <dbReference type="ARBA" id="ARBA00022741"/>
    </source>
</evidence>
<dbReference type="Pfam" id="PF01812">
    <property type="entry name" value="5-FTHF_cyc-lig"/>
    <property type="match status" value="1"/>
</dbReference>
<dbReference type="GO" id="GO:0030272">
    <property type="term" value="F:5-formyltetrahydrofolate cyclo-ligase activity"/>
    <property type="evidence" value="ECO:0007669"/>
    <property type="project" value="UniProtKB-EC"/>
</dbReference>
<keyword evidence="2 4" id="KW-0547">Nucleotide-binding</keyword>
<organism evidence="6 7">
    <name type="scientific">Actinobaculum massiliense ACS-171-V-Col2</name>
    <dbReference type="NCBI Taxonomy" id="883066"/>
    <lineage>
        <taxon>Bacteria</taxon>
        <taxon>Bacillati</taxon>
        <taxon>Actinomycetota</taxon>
        <taxon>Actinomycetes</taxon>
        <taxon>Actinomycetales</taxon>
        <taxon>Actinomycetaceae</taxon>
        <taxon>Actinobaculum</taxon>
    </lineage>
</organism>
<proteinExistence type="inferred from homology"/>
<keyword evidence="3 4" id="KW-0067">ATP-binding</keyword>
<sequence>MALHKVHYPSVSNLPLREAKATLRAAVRKNRKARSHAQLEALEHDLMAQALDFIGDSKVIASYISVNQEPPTLRLSDALIANGRRLLVPKLGPGLSREWAWYQGHEDLSEQAPGRPPAPSGQPLGAEILGEVNLVIIPALLVNHDGMRLGQGGGWYDRVLKQVPRGTPVAAMIFPEEFVDFALPQDENDMPVSAVILPDGVVQL</sequence>
<gene>
    <name evidence="6" type="ORF">HMPREF9233_01086</name>
</gene>
<dbReference type="PIRSF" id="PIRSF006806">
    <property type="entry name" value="FTHF_cligase"/>
    <property type="match status" value="1"/>
</dbReference>
<dbReference type="Proteomes" id="UP000009888">
    <property type="component" value="Unassembled WGS sequence"/>
</dbReference>
<name>K9F1J0_9ACTO</name>
<dbReference type="SUPFAM" id="SSF100950">
    <property type="entry name" value="NagB/RpiA/CoA transferase-like"/>
    <property type="match status" value="1"/>
</dbReference>
<dbReference type="EC" id="6.3.3.2" evidence="5"/>